<organism evidence="8 9">
    <name type="scientific">Desulfarculus baarsii (strain ATCC 33931 / DSM 2075 / LMG 7858 / VKM B-1802 / 2st14)</name>
    <dbReference type="NCBI Taxonomy" id="644282"/>
    <lineage>
        <taxon>Bacteria</taxon>
        <taxon>Pseudomonadati</taxon>
        <taxon>Thermodesulfobacteriota</taxon>
        <taxon>Desulfarculia</taxon>
        <taxon>Desulfarculales</taxon>
        <taxon>Desulfarculaceae</taxon>
        <taxon>Desulfarculus</taxon>
    </lineage>
</organism>
<evidence type="ECO:0000256" key="2">
    <source>
        <dbReference type="ARBA" id="ARBA00022691"/>
    </source>
</evidence>
<dbReference type="HOGENOM" id="CLU_021572_4_2_7"/>
<name>E1QIJ0_DESB2</name>
<dbReference type="InterPro" id="IPR006158">
    <property type="entry name" value="Cobalamin-bd"/>
</dbReference>
<evidence type="ECO:0000256" key="1">
    <source>
        <dbReference type="ARBA" id="ARBA00001966"/>
    </source>
</evidence>
<dbReference type="SFLD" id="SFLDG01082">
    <property type="entry name" value="B12-binding_domain_containing"/>
    <property type="match status" value="1"/>
</dbReference>
<dbReference type="Gene3D" id="3.40.50.280">
    <property type="entry name" value="Cobalamin-binding domain"/>
    <property type="match status" value="1"/>
</dbReference>
<dbReference type="SUPFAM" id="SSF102114">
    <property type="entry name" value="Radical SAM enzymes"/>
    <property type="match status" value="1"/>
</dbReference>
<keyword evidence="9" id="KW-1185">Reference proteome</keyword>
<comment type="cofactor">
    <cofactor evidence="1">
        <name>[4Fe-4S] cluster</name>
        <dbReference type="ChEBI" id="CHEBI:49883"/>
    </cofactor>
</comment>
<dbReference type="InterPro" id="IPR006638">
    <property type="entry name" value="Elp3/MiaA/NifB-like_rSAM"/>
</dbReference>
<dbReference type="CDD" id="cd02068">
    <property type="entry name" value="radical_SAM_B12_BD"/>
    <property type="match status" value="1"/>
</dbReference>
<proteinExistence type="predicted"/>
<keyword evidence="5" id="KW-0411">Iron-sulfur</keyword>
<evidence type="ECO:0000313" key="9">
    <source>
        <dbReference type="Proteomes" id="UP000009047"/>
    </source>
</evidence>
<dbReference type="SUPFAM" id="SSF52242">
    <property type="entry name" value="Cobalamin (vitamin B12)-binding domain"/>
    <property type="match status" value="1"/>
</dbReference>
<dbReference type="InterPro" id="IPR036724">
    <property type="entry name" value="Cobalamin-bd_sf"/>
</dbReference>
<evidence type="ECO:0000256" key="3">
    <source>
        <dbReference type="ARBA" id="ARBA00022723"/>
    </source>
</evidence>
<evidence type="ECO:0000259" key="6">
    <source>
        <dbReference type="PROSITE" id="PS51332"/>
    </source>
</evidence>
<feature type="domain" description="Radical SAM core" evidence="7">
    <location>
        <begin position="180"/>
        <end position="396"/>
    </location>
</feature>
<evidence type="ECO:0000256" key="4">
    <source>
        <dbReference type="ARBA" id="ARBA00023004"/>
    </source>
</evidence>
<dbReference type="PANTHER" id="PTHR43409:SF16">
    <property type="entry name" value="SLR0320 PROTEIN"/>
    <property type="match status" value="1"/>
</dbReference>
<dbReference type="KEGG" id="dbr:Deba_1045"/>
<dbReference type="Pfam" id="PF02310">
    <property type="entry name" value="B12-binding"/>
    <property type="match status" value="1"/>
</dbReference>
<dbReference type="PROSITE" id="PS51332">
    <property type="entry name" value="B12_BINDING"/>
    <property type="match status" value="1"/>
</dbReference>
<dbReference type="InterPro" id="IPR034466">
    <property type="entry name" value="Methyltransferase_Class_B"/>
</dbReference>
<dbReference type="InterPro" id="IPR023404">
    <property type="entry name" value="rSAM_horseshoe"/>
</dbReference>
<dbReference type="GO" id="GO:0051539">
    <property type="term" value="F:4 iron, 4 sulfur cluster binding"/>
    <property type="evidence" value="ECO:0007669"/>
    <property type="project" value="UniProtKB-KW"/>
</dbReference>
<dbReference type="EMBL" id="CP002085">
    <property type="protein sequence ID" value="ADK84413.1"/>
    <property type="molecule type" value="Genomic_DNA"/>
</dbReference>
<dbReference type="InterPro" id="IPR007197">
    <property type="entry name" value="rSAM"/>
</dbReference>
<protein>
    <submittedName>
        <fullName evidence="8">Radical SAM domain protein</fullName>
    </submittedName>
</protein>
<dbReference type="Proteomes" id="UP000009047">
    <property type="component" value="Chromosome"/>
</dbReference>
<dbReference type="STRING" id="644282.Deba_1045"/>
<dbReference type="Pfam" id="PF04055">
    <property type="entry name" value="Radical_SAM"/>
    <property type="match status" value="1"/>
</dbReference>
<dbReference type="GO" id="GO:0005829">
    <property type="term" value="C:cytosol"/>
    <property type="evidence" value="ECO:0007669"/>
    <property type="project" value="TreeGrafter"/>
</dbReference>
<evidence type="ECO:0000313" key="8">
    <source>
        <dbReference type="EMBL" id="ADK84413.1"/>
    </source>
</evidence>
<dbReference type="GO" id="GO:0031419">
    <property type="term" value="F:cobalamin binding"/>
    <property type="evidence" value="ECO:0007669"/>
    <property type="project" value="InterPro"/>
</dbReference>
<keyword evidence="2" id="KW-0949">S-adenosyl-L-methionine</keyword>
<dbReference type="PANTHER" id="PTHR43409">
    <property type="entry name" value="ANAEROBIC MAGNESIUM-PROTOPORPHYRIN IX MONOMETHYL ESTER CYCLASE-RELATED"/>
    <property type="match status" value="1"/>
</dbReference>
<sequence length="530" mass="58062">MRVTLINPYYPISETPSPPLGLAFLAGALERAGHEVQMLDYVVYPYSKQALQGAMERFQPRMIGVTAVSMTFPDAAQVMADAKAIDPEVVTVLGGPHATFRAEPTLLETPQVDVVVVGEGELTIVELTRAIETGADLAQVAGLVVRGPHGPLRTAARPHIADVDTLPIPARRHIPLGRYRAIGMPISMTTSRGCPFQCIFCVGRKMVGSKVRYHSTKRVVDEFESLTKLGFHQINIADDLFTANKKHCIPICEEIIARGIDYKWTSFARVDTVSPEVLRAMKKAGCTAVSFGVETGNPEIMKRIKKGISLDQVTKAVAMTAEAGLLPHASFILGLPGETPQTLRQTQEFADSLAELGCLYGFHLLAPFPGTEVLERIDEYGLTLLTDNWADYHANRAIVQTAQAPREMLDEVVIRYDKEYVAALGEMKRKLQAGQASQDEAAQVLGLDRICATHDIMMGRMLETDGFVATGDLAADNADGLATLAKRFAARLKFSEAEVQDALEHNLRHQTIQRADEPGGVRWRWISYAA</sequence>
<dbReference type="PROSITE" id="PS51918">
    <property type="entry name" value="RADICAL_SAM"/>
    <property type="match status" value="1"/>
</dbReference>
<dbReference type="CDD" id="cd01335">
    <property type="entry name" value="Radical_SAM"/>
    <property type="match status" value="1"/>
</dbReference>
<dbReference type="InterPro" id="IPR058240">
    <property type="entry name" value="rSAM_sf"/>
</dbReference>
<dbReference type="SMART" id="SM00729">
    <property type="entry name" value="Elp3"/>
    <property type="match status" value="1"/>
</dbReference>
<accession>E1QIJ0</accession>
<dbReference type="RefSeq" id="WP_013257867.1">
    <property type="nucleotide sequence ID" value="NC_014365.1"/>
</dbReference>
<reference evidence="8 9" key="1">
    <citation type="journal article" date="2010" name="Stand. Genomic Sci.">
        <title>Complete genome sequence of Desulfarculus baarsii type strain (2st14).</title>
        <authorList>
            <person name="Sun H."/>
            <person name="Spring S."/>
            <person name="Lapidus A."/>
            <person name="Davenport K."/>
            <person name="Del Rio T.G."/>
            <person name="Tice H."/>
            <person name="Nolan M."/>
            <person name="Copeland A."/>
            <person name="Cheng J.F."/>
            <person name="Lucas S."/>
            <person name="Tapia R."/>
            <person name="Goodwin L."/>
            <person name="Pitluck S."/>
            <person name="Ivanova N."/>
            <person name="Pagani I."/>
            <person name="Mavromatis K."/>
            <person name="Ovchinnikova G."/>
            <person name="Pati A."/>
            <person name="Chen A."/>
            <person name="Palaniappan K."/>
            <person name="Hauser L."/>
            <person name="Chang Y.J."/>
            <person name="Jeffries C.D."/>
            <person name="Detter J.C."/>
            <person name="Han C."/>
            <person name="Rohde M."/>
            <person name="Brambilla E."/>
            <person name="Goker M."/>
            <person name="Woyke T."/>
            <person name="Bristow J."/>
            <person name="Eisen J.A."/>
            <person name="Markowitz V."/>
            <person name="Hugenholtz P."/>
            <person name="Kyrpides N.C."/>
            <person name="Klenk H.P."/>
            <person name="Land M."/>
        </authorList>
    </citation>
    <scope>NUCLEOTIDE SEQUENCE [LARGE SCALE GENOMIC DNA]</scope>
    <source>
        <strain evidence="9">ATCC 33931 / DSM 2075 / LMG 7858 / VKM B-1802 / 2st14</strain>
    </source>
</reference>
<dbReference type="SFLD" id="SFLDG01123">
    <property type="entry name" value="methyltransferase_(Class_B)"/>
    <property type="match status" value="1"/>
</dbReference>
<keyword evidence="3" id="KW-0479">Metal-binding</keyword>
<evidence type="ECO:0000256" key="5">
    <source>
        <dbReference type="ARBA" id="ARBA00023014"/>
    </source>
</evidence>
<keyword evidence="4" id="KW-0408">Iron</keyword>
<dbReference type="Gene3D" id="3.80.30.20">
    <property type="entry name" value="tm_1862 like domain"/>
    <property type="match status" value="1"/>
</dbReference>
<dbReference type="OrthoDB" id="9762608at2"/>
<feature type="domain" description="B12-binding" evidence="6">
    <location>
        <begin position="1"/>
        <end position="138"/>
    </location>
</feature>
<dbReference type="GO" id="GO:0003824">
    <property type="term" value="F:catalytic activity"/>
    <property type="evidence" value="ECO:0007669"/>
    <property type="project" value="InterPro"/>
</dbReference>
<gene>
    <name evidence="8" type="ordered locus">Deba_1045</name>
</gene>
<dbReference type="InterPro" id="IPR051198">
    <property type="entry name" value="BchE-like"/>
</dbReference>
<dbReference type="SFLD" id="SFLDS00029">
    <property type="entry name" value="Radical_SAM"/>
    <property type="match status" value="1"/>
</dbReference>
<evidence type="ECO:0000259" key="7">
    <source>
        <dbReference type="PROSITE" id="PS51918"/>
    </source>
</evidence>
<dbReference type="eggNOG" id="COG1032">
    <property type="taxonomic scope" value="Bacteria"/>
</dbReference>
<dbReference type="AlphaFoldDB" id="E1QIJ0"/>
<dbReference type="GO" id="GO:0046872">
    <property type="term" value="F:metal ion binding"/>
    <property type="evidence" value="ECO:0007669"/>
    <property type="project" value="UniProtKB-KW"/>
</dbReference>